<feature type="compositionally biased region" description="Basic residues" evidence="19">
    <location>
        <begin position="1232"/>
        <end position="1241"/>
    </location>
</feature>
<dbReference type="EC" id="2.7.13.3" evidence="3"/>
<evidence type="ECO:0000256" key="17">
    <source>
        <dbReference type="PROSITE-ProRule" id="PRU00169"/>
    </source>
</evidence>
<evidence type="ECO:0000256" key="20">
    <source>
        <dbReference type="SAM" id="SignalP"/>
    </source>
</evidence>
<feature type="domain" description="Histidine kinase" evidence="21">
    <location>
        <begin position="724"/>
        <end position="947"/>
    </location>
</feature>
<dbReference type="CDD" id="cd00130">
    <property type="entry name" value="PAS"/>
    <property type="match status" value="1"/>
</dbReference>
<dbReference type="Pfam" id="PF08448">
    <property type="entry name" value="PAS_4"/>
    <property type="match status" value="1"/>
</dbReference>
<evidence type="ECO:0000256" key="7">
    <source>
        <dbReference type="ARBA" id="ARBA00022679"/>
    </source>
</evidence>
<dbReference type="GO" id="GO:0000155">
    <property type="term" value="F:phosphorelay sensor kinase activity"/>
    <property type="evidence" value="ECO:0007669"/>
    <property type="project" value="InterPro"/>
</dbReference>
<dbReference type="GO" id="GO:0005886">
    <property type="term" value="C:plasma membrane"/>
    <property type="evidence" value="ECO:0007669"/>
    <property type="project" value="UniProtKB-SubCell"/>
</dbReference>
<keyword evidence="18" id="KW-0175">Coiled coil</keyword>
<reference evidence="26" key="1">
    <citation type="submission" date="2016-10" db="EMBL/GenBank/DDBJ databases">
        <authorList>
            <person name="Varghese N."/>
            <person name="Submissions S."/>
        </authorList>
    </citation>
    <scope>NUCLEOTIDE SEQUENCE [LARGE SCALE GENOMIC DNA]</scope>
    <source>
        <strain evidence="26">CCM 7469</strain>
    </source>
</reference>
<dbReference type="CDD" id="cd13705">
    <property type="entry name" value="PBP2_BvgS_D1"/>
    <property type="match status" value="1"/>
</dbReference>
<dbReference type="Pfam" id="PF01627">
    <property type="entry name" value="Hpt"/>
    <property type="match status" value="1"/>
</dbReference>
<feature type="coiled-coil region" evidence="18">
    <location>
        <begin position="1190"/>
        <end position="1217"/>
    </location>
</feature>
<dbReference type="InterPro" id="IPR049871">
    <property type="entry name" value="BvgS-like_periplasmic2"/>
</dbReference>
<feature type="modified residue" description="Phosphohistidine" evidence="16">
    <location>
        <position position="1159"/>
    </location>
</feature>
<dbReference type="CDD" id="cd13707">
    <property type="entry name" value="PBP2_BvgS_D2"/>
    <property type="match status" value="1"/>
</dbReference>
<evidence type="ECO:0000256" key="8">
    <source>
        <dbReference type="ARBA" id="ARBA00022692"/>
    </source>
</evidence>
<evidence type="ECO:0000256" key="15">
    <source>
        <dbReference type="ARBA" id="ARBA00023136"/>
    </source>
</evidence>
<dbReference type="Gene3D" id="3.30.450.20">
    <property type="entry name" value="PAS domain"/>
    <property type="match status" value="1"/>
</dbReference>
<dbReference type="InterPro" id="IPR001638">
    <property type="entry name" value="Solute-binding_3/MltF_N"/>
</dbReference>
<keyword evidence="7" id="KW-0808">Transferase</keyword>
<feature type="domain" description="Response regulatory" evidence="22">
    <location>
        <begin position="970"/>
        <end position="1089"/>
    </location>
</feature>
<evidence type="ECO:0000256" key="1">
    <source>
        <dbReference type="ARBA" id="ARBA00000085"/>
    </source>
</evidence>
<dbReference type="STRING" id="428992.SAMN05216272_101508"/>
<keyword evidence="11 25" id="KW-0418">Kinase</keyword>
<feature type="modified residue" description="4-aspartylphosphate" evidence="17">
    <location>
        <position position="1019"/>
    </location>
</feature>
<dbReference type="InterPro" id="IPR003594">
    <property type="entry name" value="HATPase_dom"/>
</dbReference>
<name>A0A1G8CCB7_9PSED</name>
<evidence type="ECO:0000256" key="14">
    <source>
        <dbReference type="ARBA" id="ARBA00023012"/>
    </source>
</evidence>
<dbReference type="InterPro" id="IPR001789">
    <property type="entry name" value="Sig_transdc_resp-reg_receiver"/>
</dbReference>
<dbReference type="SMART" id="SM00388">
    <property type="entry name" value="HisKA"/>
    <property type="match status" value="1"/>
</dbReference>
<dbReference type="SMART" id="SM00062">
    <property type="entry name" value="PBPb"/>
    <property type="match status" value="2"/>
</dbReference>
<feature type="domain" description="PAS" evidence="23">
    <location>
        <begin position="580"/>
        <end position="652"/>
    </location>
</feature>
<dbReference type="SMART" id="SM00448">
    <property type="entry name" value="REC"/>
    <property type="match status" value="1"/>
</dbReference>
<dbReference type="PANTHER" id="PTHR43047:SF72">
    <property type="entry name" value="OSMOSENSING HISTIDINE PROTEIN KINASE SLN1"/>
    <property type="match status" value="1"/>
</dbReference>
<dbReference type="SUPFAM" id="SSF55874">
    <property type="entry name" value="ATPase domain of HSP90 chaperone/DNA topoisomerase II/histidine kinase"/>
    <property type="match status" value="1"/>
</dbReference>
<sequence length="1241" mass="137956">MTAWYRRLLAIFALSFIWATGWCSAPDAPQPWVPLELLARVNADKLHVNLPEGDWQWLRDKRVLVVGVTAPDYPPLDITISGAELEGVTADYLGLLSETLNVKMEVRRYPSRAAAIEALRAGEIDLLSRATSFEVQAPGLQLSKPYSVNQPVVVGPQDLYLANDDQLAGKRIAVVADYFSREELSSYYPKAEVVYFDSVRRALESAALGQVDAYVGDALSAQYLISQGYLVNLKLLNFASFNGAGFSFAMKSSGSPLLYIINQALDSTGAQQRLSIQRRWSVGGVFSISNHRLILTPQEQRWLEKHPRPRLAVNQTLAPLTFFDSQRNFRGIVADLLDLIQARTGLQFEVRPTSSLPDLLTQLRRGSVDALAAISPSPEREEQMDFTRPYLSTSYVILSRKSNEWLHDINDLKGKRVAVAQGSALVPYMHANFPDVHLVEVDTFADTLPLLQDGRVDAALHPMLTATFMITRYYQDLRIAASLDRDPVQFSMAVSRGEPELLSILNKALLAISPEDMANIIGRWSVSGAAPDSIWEGYRSQFYWLLWSGLSLLALILLWNWYLLVKVRNRELAEQELQDRLEFKRALIDGIPQPVSVRDAEGRLLSCNRAFLEATGMTQETCLGTLLRDCTWLAPEQAEALHAEYLQIMADGEPRAGDRVMVFNGEVHKVYHWVTPYRRHKGGELGMVCGWVDVTERERLLQLLEIAKEQAEAASRAKSTFLATMSHEIRTPMNAVIGMLELSLTRSKCGSCKEVGPIEVAYESAKSLLLLIGDILDVAKIESGRLTLLPERAKLRELIESVARVFDGLARQKGLQLKLEIETEAACDVLIDPLRFKQILSNLVSNAIKFTDQGSVWVRVAGEPLQGSRLALEVCVEDSGIGIAEEDQRQLFEPFSQVSHSSRANQGGTGLGLNICRKLAEMMGGSVRLESTPGEGTKVQVKLVLQVLEPIAEVEPAINFLAPVPRSSMRILIVDDHPANRMLLAQQLQHLGHNLVMAMDGGEALQLWRPGEFDLVITDCNMPVLSGYSLARRIREIERENGLARMPILGFTANAQPDEISRCKEAGMDDCLFKPISLEHLRVHLEHIQRTSEVVPSAPVEALPEDDLDFHSLAEMTGDNSDLIRSLIVELISSNEADAGLLEPLLQTQDWKRLGELAHRIKGAARLVGAGLLRDCCAELEKACVDHAEFAEIRRCVQQLQRALEALQGRLNGYLQQLDEGRSPSELGAPAQRRHDKPATA</sequence>
<dbReference type="SUPFAM" id="SSF47384">
    <property type="entry name" value="Homodimeric domain of signal transducing histidine kinase"/>
    <property type="match status" value="1"/>
</dbReference>
<dbReference type="PROSITE" id="PS50110">
    <property type="entry name" value="RESPONSE_REGULATORY"/>
    <property type="match status" value="1"/>
</dbReference>
<evidence type="ECO:0000259" key="22">
    <source>
        <dbReference type="PROSITE" id="PS50110"/>
    </source>
</evidence>
<dbReference type="InterPro" id="IPR035965">
    <property type="entry name" value="PAS-like_dom_sf"/>
</dbReference>
<dbReference type="Pfam" id="PF00072">
    <property type="entry name" value="Response_reg"/>
    <property type="match status" value="1"/>
</dbReference>
<keyword evidence="8" id="KW-0812">Transmembrane</keyword>
<keyword evidence="5" id="KW-0997">Cell inner membrane</keyword>
<keyword evidence="4" id="KW-1003">Cell membrane</keyword>
<feature type="region of interest" description="Disordered" evidence="19">
    <location>
        <begin position="1220"/>
        <end position="1241"/>
    </location>
</feature>
<dbReference type="InterPro" id="IPR036641">
    <property type="entry name" value="HPT_dom_sf"/>
</dbReference>
<dbReference type="SUPFAM" id="SSF53850">
    <property type="entry name" value="Periplasmic binding protein-like II"/>
    <property type="match status" value="2"/>
</dbReference>
<dbReference type="InterPro" id="IPR008207">
    <property type="entry name" value="Sig_transdc_His_kin_Hpt_dom"/>
</dbReference>
<dbReference type="Pfam" id="PF00497">
    <property type="entry name" value="SBP_bac_3"/>
    <property type="match status" value="2"/>
</dbReference>
<dbReference type="InterPro" id="IPR011006">
    <property type="entry name" value="CheY-like_superfamily"/>
</dbReference>
<keyword evidence="12" id="KW-0067">ATP-binding</keyword>
<dbReference type="InterPro" id="IPR003661">
    <property type="entry name" value="HisK_dim/P_dom"/>
</dbReference>
<dbReference type="PROSITE" id="PS50112">
    <property type="entry name" value="PAS"/>
    <property type="match status" value="1"/>
</dbReference>
<evidence type="ECO:0000259" key="21">
    <source>
        <dbReference type="PROSITE" id="PS50109"/>
    </source>
</evidence>
<dbReference type="Proteomes" id="UP000199636">
    <property type="component" value="Unassembled WGS sequence"/>
</dbReference>
<dbReference type="OrthoDB" id="9797243at2"/>
<dbReference type="CDD" id="cd00082">
    <property type="entry name" value="HisKA"/>
    <property type="match status" value="1"/>
</dbReference>
<comment type="catalytic activity">
    <reaction evidence="1">
        <text>ATP + protein L-histidine = ADP + protein N-phospho-L-histidine.</text>
        <dbReference type="EC" id="2.7.13.3"/>
    </reaction>
</comment>
<evidence type="ECO:0000256" key="10">
    <source>
        <dbReference type="ARBA" id="ARBA00022741"/>
    </source>
</evidence>
<dbReference type="Gene3D" id="3.40.190.10">
    <property type="entry name" value="Periplasmic binding protein-like II"/>
    <property type="match status" value="4"/>
</dbReference>
<evidence type="ECO:0000256" key="5">
    <source>
        <dbReference type="ARBA" id="ARBA00022519"/>
    </source>
</evidence>
<gene>
    <name evidence="25" type="ORF">SAMN05216272_101508</name>
</gene>
<dbReference type="InterPro" id="IPR036097">
    <property type="entry name" value="HisK_dim/P_sf"/>
</dbReference>
<evidence type="ECO:0000256" key="3">
    <source>
        <dbReference type="ARBA" id="ARBA00012438"/>
    </source>
</evidence>
<dbReference type="Gene3D" id="3.40.50.2300">
    <property type="match status" value="1"/>
</dbReference>
<dbReference type="InterPro" id="IPR005467">
    <property type="entry name" value="His_kinase_dom"/>
</dbReference>
<dbReference type="SMART" id="SM00091">
    <property type="entry name" value="PAS"/>
    <property type="match status" value="1"/>
</dbReference>
<dbReference type="AlphaFoldDB" id="A0A1G8CCB7"/>
<evidence type="ECO:0000256" key="13">
    <source>
        <dbReference type="ARBA" id="ARBA00022989"/>
    </source>
</evidence>
<evidence type="ECO:0000256" key="19">
    <source>
        <dbReference type="SAM" id="MobiDB-lite"/>
    </source>
</evidence>
<dbReference type="SUPFAM" id="SSF47226">
    <property type="entry name" value="Histidine-containing phosphotransfer domain, HPT domain"/>
    <property type="match status" value="1"/>
</dbReference>
<feature type="signal peptide" evidence="20">
    <location>
        <begin position="1"/>
        <end position="25"/>
    </location>
</feature>
<dbReference type="PRINTS" id="PR00344">
    <property type="entry name" value="BCTRLSENSOR"/>
</dbReference>
<dbReference type="Gene3D" id="3.30.565.10">
    <property type="entry name" value="Histidine kinase-like ATPase, C-terminal domain"/>
    <property type="match status" value="1"/>
</dbReference>
<dbReference type="CDD" id="cd00088">
    <property type="entry name" value="HPT"/>
    <property type="match status" value="1"/>
</dbReference>
<dbReference type="Gene3D" id="1.10.287.130">
    <property type="match status" value="1"/>
</dbReference>
<dbReference type="CDD" id="cd16922">
    <property type="entry name" value="HATPase_EvgS-ArcB-TorS-like"/>
    <property type="match status" value="1"/>
</dbReference>
<organism evidence="25 26">
    <name type="scientific">Pseudomonas panipatensis</name>
    <dbReference type="NCBI Taxonomy" id="428992"/>
    <lineage>
        <taxon>Bacteria</taxon>
        <taxon>Pseudomonadati</taxon>
        <taxon>Pseudomonadota</taxon>
        <taxon>Gammaproteobacteria</taxon>
        <taxon>Pseudomonadales</taxon>
        <taxon>Pseudomonadaceae</taxon>
        <taxon>Pseudomonas</taxon>
    </lineage>
</organism>
<evidence type="ECO:0000256" key="12">
    <source>
        <dbReference type="ARBA" id="ARBA00022840"/>
    </source>
</evidence>
<evidence type="ECO:0000256" key="11">
    <source>
        <dbReference type="ARBA" id="ARBA00022777"/>
    </source>
</evidence>
<evidence type="ECO:0000259" key="24">
    <source>
        <dbReference type="PROSITE" id="PS50894"/>
    </source>
</evidence>
<keyword evidence="6 17" id="KW-0597">Phosphoprotein</keyword>
<dbReference type="Gene3D" id="1.20.120.160">
    <property type="entry name" value="HPT domain"/>
    <property type="match status" value="1"/>
</dbReference>
<proteinExistence type="predicted"/>
<keyword evidence="14" id="KW-0902">Two-component regulatory system</keyword>
<evidence type="ECO:0000256" key="6">
    <source>
        <dbReference type="ARBA" id="ARBA00022553"/>
    </source>
</evidence>
<dbReference type="SUPFAM" id="SSF52172">
    <property type="entry name" value="CheY-like"/>
    <property type="match status" value="1"/>
</dbReference>
<dbReference type="InterPro" id="IPR036890">
    <property type="entry name" value="HATPase_C_sf"/>
</dbReference>
<dbReference type="InterPro" id="IPR013656">
    <property type="entry name" value="PAS_4"/>
</dbReference>
<keyword evidence="26" id="KW-1185">Reference proteome</keyword>
<evidence type="ECO:0000256" key="9">
    <source>
        <dbReference type="ARBA" id="ARBA00022729"/>
    </source>
</evidence>
<keyword evidence="9 20" id="KW-0732">Signal</keyword>
<dbReference type="FunFam" id="3.30.565.10:FF:000010">
    <property type="entry name" value="Sensor histidine kinase RcsC"/>
    <property type="match status" value="1"/>
</dbReference>
<dbReference type="InterPro" id="IPR000014">
    <property type="entry name" value="PAS"/>
</dbReference>
<dbReference type="Pfam" id="PF02518">
    <property type="entry name" value="HATPase_c"/>
    <property type="match status" value="1"/>
</dbReference>
<dbReference type="Pfam" id="PF00512">
    <property type="entry name" value="HisKA"/>
    <property type="match status" value="1"/>
</dbReference>
<dbReference type="PROSITE" id="PS50109">
    <property type="entry name" value="HIS_KIN"/>
    <property type="match status" value="1"/>
</dbReference>
<dbReference type="PANTHER" id="PTHR43047">
    <property type="entry name" value="TWO-COMPONENT HISTIDINE PROTEIN KINASE"/>
    <property type="match status" value="1"/>
</dbReference>
<evidence type="ECO:0000256" key="16">
    <source>
        <dbReference type="PROSITE-ProRule" id="PRU00110"/>
    </source>
</evidence>
<evidence type="ECO:0000313" key="25">
    <source>
        <dbReference type="EMBL" id="SDH43094.1"/>
    </source>
</evidence>
<keyword evidence="10" id="KW-0547">Nucleotide-binding</keyword>
<comment type="subcellular location">
    <subcellularLocation>
        <location evidence="2">Cell inner membrane</location>
        <topology evidence="2">Multi-pass membrane protein</topology>
    </subcellularLocation>
</comment>
<feature type="domain" description="HPt" evidence="24">
    <location>
        <begin position="1120"/>
        <end position="1214"/>
    </location>
</feature>
<evidence type="ECO:0000256" key="18">
    <source>
        <dbReference type="SAM" id="Coils"/>
    </source>
</evidence>
<protein>
    <recommendedName>
        <fullName evidence="3">histidine kinase</fullName>
        <ecNumber evidence="3">2.7.13.3</ecNumber>
    </recommendedName>
</protein>
<dbReference type="EMBL" id="FNDS01000001">
    <property type="protein sequence ID" value="SDH43094.1"/>
    <property type="molecule type" value="Genomic_DNA"/>
</dbReference>
<dbReference type="SUPFAM" id="SSF55785">
    <property type="entry name" value="PYP-like sensor domain (PAS domain)"/>
    <property type="match status" value="1"/>
</dbReference>
<dbReference type="PROSITE" id="PS50894">
    <property type="entry name" value="HPT"/>
    <property type="match status" value="1"/>
</dbReference>
<dbReference type="GO" id="GO:0009927">
    <property type="term" value="F:histidine phosphotransfer kinase activity"/>
    <property type="evidence" value="ECO:0007669"/>
    <property type="project" value="TreeGrafter"/>
</dbReference>
<dbReference type="NCBIfam" id="TIGR00229">
    <property type="entry name" value="sensory_box"/>
    <property type="match status" value="1"/>
</dbReference>
<evidence type="ECO:0000256" key="2">
    <source>
        <dbReference type="ARBA" id="ARBA00004429"/>
    </source>
</evidence>
<evidence type="ECO:0000259" key="23">
    <source>
        <dbReference type="PROSITE" id="PS50112"/>
    </source>
</evidence>
<feature type="chain" id="PRO_5011729945" description="histidine kinase" evidence="20">
    <location>
        <begin position="26"/>
        <end position="1241"/>
    </location>
</feature>
<dbReference type="GO" id="GO:0005524">
    <property type="term" value="F:ATP binding"/>
    <property type="evidence" value="ECO:0007669"/>
    <property type="project" value="UniProtKB-KW"/>
</dbReference>
<dbReference type="SMART" id="SM00073">
    <property type="entry name" value="HPT"/>
    <property type="match status" value="1"/>
</dbReference>
<dbReference type="CDD" id="cd17546">
    <property type="entry name" value="REC_hyHK_CKI1_RcsC-like"/>
    <property type="match status" value="1"/>
</dbReference>
<accession>A0A1G8CCB7</accession>
<keyword evidence="15" id="KW-0472">Membrane</keyword>
<dbReference type="InterPro" id="IPR049870">
    <property type="entry name" value="BvgS-like_periplasmic1"/>
</dbReference>
<evidence type="ECO:0000256" key="4">
    <source>
        <dbReference type="ARBA" id="ARBA00022475"/>
    </source>
</evidence>
<keyword evidence="13" id="KW-1133">Transmembrane helix</keyword>
<dbReference type="InterPro" id="IPR004358">
    <property type="entry name" value="Sig_transdc_His_kin-like_C"/>
</dbReference>
<evidence type="ECO:0000313" key="26">
    <source>
        <dbReference type="Proteomes" id="UP000199636"/>
    </source>
</evidence>
<dbReference type="SMART" id="SM00387">
    <property type="entry name" value="HATPase_c"/>
    <property type="match status" value="1"/>
</dbReference>